<evidence type="ECO:0000256" key="3">
    <source>
        <dbReference type="ARBA" id="ARBA00022692"/>
    </source>
</evidence>
<keyword evidence="7 8" id="KW-0472">Membrane</keyword>
<evidence type="ECO:0000313" key="10">
    <source>
        <dbReference type="Proteomes" id="UP000472272"/>
    </source>
</evidence>
<dbReference type="GO" id="GO:0070434">
    <property type="term" value="P:positive regulation of nucleotide-binding oligomerization domain containing 2 signaling pathway"/>
    <property type="evidence" value="ECO:0007669"/>
    <property type="project" value="Ensembl"/>
</dbReference>
<reference evidence="9" key="3">
    <citation type="submission" date="2025-09" db="UniProtKB">
        <authorList>
            <consortium name="Ensembl"/>
        </authorList>
    </citation>
    <scope>IDENTIFICATION</scope>
</reference>
<dbReference type="PANTHER" id="PTHR11654">
    <property type="entry name" value="OLIGOPEPTIDE TRANSPORTER-RELATED"/>
    <property type="match status" value="1"/>
</dbReference>
<protein>
    <submittedName>
        <fullName evidence="9">Solute carrier family 15 member 3</fullName>
    </submittedName>
</protein>
<feature type="transmembrane region" description="Helical" evidence="8">
    <location>
        <begin position="504"/>
        <end position="529"/>
    </location>
</feature>
<dbReference type="Ensembl" id="ENSPMRT00000000174.1">
    <property type="protein sequence ID" value="ENSPMRP00000000165.1"/>
    <property type="gene ID" value="ENSPMRG00000000107.1"/>
</dbReference>
<dbReference type="OMA" id="WMHGAEG"/>
<evidence type="ECO:0000256" key="4">
    <source>
        <dbReference type="ARBA" id="ARBA00022847"/>
    </source>
</evidence>
<evidence type="ECO:0000256" key="1">
    <source>
        <dbReference type="ARBA" id="ARBA00004141"/>
    </source>
</evidence>
<feature type="transmembrane region" description="Helical" evidence="8">
    <location>
        <begin position="473"/>
        <end position="492"/>
    </location>
</feature>
<dbReference type="GO" id="GO:0005765">
    <property type="term" value="C:lysosomal membrane"/>
    <property type="evidence" value="ECO:0007669"/>
    <property type="project" value="Ensembl"/>
</dbReference>
<evidence type="ECO:0000313" key="9">
    <source>
        <dbReference type="Ensembl" id="ENSPMRP00000000165.1"/>
    </source>
</evidence>
<feature type="transmembrane region" description="Helical" evidence="8">
    <location>
        <begin position="418"/>
        <end position="436"/>
    </location>
</feature>
<organism evidence="9 10">
    <name type="scientific">Podarcis muralis</name>
    <name type="common">Wall lizard</name>
    <name type="synonym">Lacerta muralis</name>
    <dbReference type="NCBI Taxonomy" id="64176"/>
    <lineage>
        <taxon>Eukaryota</taxon>
        <taxon>Metazoa</taxon>
        <taxon>Chordata</taxon>
        <taxon>Craniata</taxon>
        <taxon>Vertebrata</taxon>
        <taxon>Euteleostomi</taxon>
        <taxon>Lepidosauria</taxon>
        <taxon>Squamata</taxon>
        <taxon>Bifurcata</taxon>
        <taxon>Unidentata</taxon>
        <taxon>Episquamata</taxon>
        <taxon>Laterata</taxon>
        <taxon>Lacertibaenia</taxon>
        <taxon>Lacertidae</taxon>
        <taxon>Podarcis</taxon>
    </lineage>
</organism>
<dbReference type="GO" id="GO:0015647">
    <property type="term" value="F:peptidoglycan transmembrane transporter activity"/>
    <property type="evidence" value="ECO:0007669"/>
    <property type="project" value="Ensembl"/>
</dbReference>
<gene>
    <name evidence="9" type="primary">SLC15A3</name>
</gene>
<dbReference type="InterPro" id="IPR036259">
    <property type="entry name" value="MFS_trans_sf"/>
</dbReference>
<feature type="transmembrane region" description="Helical" evidence="8">
    <location>
        <begin position="549"/>
        <end position="570"/>
    </location>
</feature>
<dbReference type="Proteomes" id="UP000472272">
    <property type="component" value="Chromosome 1"/>
</dbReference>
<keyword evidence="4" id="KW-0813">Transport</keyword>
<dbReference type="SUPFAM" id="SSF103473">
    <property type="entry name" value="MFS general substrate transporter"/>
    <property type="match status" value="1"/>
</dbReference>
<evidence type="ECO:0000256" key="6">
    <source>
        <dbReference type="ARBA" id="ARBA00022989"/>
    </source>
</evidence>
<keyword evidence="4" id="KW-0769">Symport</keyword>
<evidence type="ECO:0000256" key="2">
    <source>
        <dbReference type="ARBA" id="ARBA00005982"/>
    </source>
</evidence>
<dbReference type="InterPro" id="IPR000109">
    <property type="entry name" value="POT_fam"/>
</dbReference>
<feature type="transmembrane region" description="Helical" evidence="8">
    <location>
        <begin position="75"/>
        <end position="94"/>
    </location>
</feature>
<feature type="transmembrane region" description="Helical" evidence="8">
    <location>
        <begin position="320"/>
        <end position="338"/>
    </location>
</feature>
<keyword evidence="5" id="KW-0653">Protein transport</keyword>
<name>A0A670HL07_PODMU</name>
<reference evidence="9" key="2">
    <citation type="submission" date="2025-08" db="UniProtKB">
        <authorList>
            <consortium name="Ensembl"/>
        </authorList>
    </citation>
    <scope>IDENTIFICATION</scope>
</reference>
<dbReference type="GO" id="GO:0015293">
    <property type="term" value="F:symporter activity"/>
    <property type="evidence" value="ECO:0007669"/>
    <property type="project" value="UniProtKB-KW"/>
</dbReference>
<comment type="similarity">
    <text evidence="2">Belongs to the major facilitator superfamily. Proton-dependent oligopeptide transporter (POT/PTR) (TC 2.A.17) family.</text>
</comment>
<dbReference type="GO" id="GO:0140206">
    <property type="term" value="P:dipeptide import across plasma membrane"/>
    <property type="evidence" value="ECO:0007669"/>
    <property type="project" value="Ensembl"/>
</dbReference>
<dbReference type="GeneTree" id="ENSGT00940000161889"/>
<proteinExistence type="inferred from homology"/>
<comment type="subcellular location">
    <subcellularLocation>
        <location evidence="1">Membrane</location>
        <topology evidence="1">Multi-pass membrane protein</topology>
    </subcellularLocation>
</comment>
<reference evidence="9 10" key="1">
    <citation type="journal article" date="2019" name="Proc. Natl. Acad. Sci. U.S.A.">
        <title>Regulatory changes in pterin and carotenoid genes underlie balanced color polymorphisms in the wall lizard.</title>
        <authorList>
            <person name="Andrade P."/>
            <person name="Pinho C."/>
            <person name="Perez I de Lanuza G."/>
            <person name="Afonso S."/>
            <person name="Brejcha J."/>
            <person name="Rubin C.J."/>
            <person name="Wallerman O."/>
            <person name="Pereira P."/>
            <person name="Sabatino S.J."/>
            <person name="Bellati A."/>
            <person name="Pellitteri-Rosa D."/>
            <person name="Bosakova Z."/>
            <person name="Bunikis I."/>
            <person name="Carretero M.A."/>
            <person name="Feiner N."/>
            <person name="Marsik P."/>
            <person name="Pauperio F."/>
            <person name="Salvi D."/>
            <person name="Soler L."/>
            <person name="While G.M."/>
            <person name="Uller T."/>
            <person name="Font E."/>
            <person name="Andersson L."/>
            <person name="Carneiro M."/>
        </authorList>
    </citation>
    <scope>NUCLEOTIDE SEQUENCE</scope>
</reference>
<keyword evidence="10" id="KW-1185">Reference proteome</keyword>
<evidence type="ECO:0000256" key="8">
    <source>
        <dbReference type="SAM" id="Phobius"/>
    </source>
</evidence>
<dbReference type="Gene3D" id="1.20.1250.20">
    <property type="entry name" value="MFS general substrate transporter like domains"/>
    <property type="match status" value="1"/>
</dbReference>
<keyword evidence="6 8" id="KW-1133">Transmembrane helix</keyword>
<evidence type="ECO:0000256" key="7">
    <source>
        <dbReference type="ARBA" id="ARBA00023136"/>
    </source>
</evidence>
<feature type="transmembrane region" description="Helical" evidence="8">
    <location>
        <begin position="381"/>
        <end position="397"/>
    </location>
</feature>
<evidence type="ECO:0000256" key="5">
    <source>
        <dbReference type="ARBA" id="ARBA00022856"/>
    </source>
</evidence>
<sequence length="583" mass="64552">MASLGAREERKPLIRQEEAPDRPATSPFEGRKTACAAVLLVEILERTAFFGIVSNLVLYLNSSNFNWGGAQSSRAALLFLGASYLFSPIGGWLADAYLGRYWTIAFSFLLYLLSACLLPAVASQDSRLWLCGEMPTYPVQPACKNGSTDCNQQLPSQYCAPVMYSGLLVLALSISSVKANLTPFGADQVRRDLSSHLPFLFKQEGYRDATRRFFNWFYWSINIGAVISLLVIAFIQQNVDFLIGYAIPAGCLALAIIVFLLAAPTFVTKPAAGSQVYPMFQLALQKSCCGQSEAEANGSLSGPRTQPVGMSHENIANFQVIMKILPVLLTLIPYWMVYFQMQSTYYLQGLHLYIPNIFQKSQQNNSAFSVATDGHYTFPDAWLLLANVVVLLVLVPLKDRVIDPFLAKRKLLPSALKRMALGMFFGLASVVVAGVLESERLKYVNNNGTISQRIGKDVYNAAPLYIWWQIPQYLLIGISEIFASIPGLEFAYSEAPKSMQGAIMGLFFFISGVGSLLGSGLLTLLSLPADGWMHCPEDFGNINNCRMDYYFFLLAGIQTVTCVLFVWISIRYERLRSAGREGN</sequence>
<dbReference type="GO" id="GO:0071916">
    <property type="term" value="F:dipeptide transmembrane transporter activity"/>
    <property type="evidence" value="ECO:0007669"/>
    <property type="project" value="Ensembl"/>
</dbReference>
<dbReference type="AlphaFoldDB" id="A0A670HL07"/>
<keyword evidence="3 8" id="KW-0812">Transmembrane</keyword>
<feature type="transmembrane region" description="Helical" evidence="8">
    <location>
        <begin position="100"/>
        <end position="121"/>
    </location>
</feature>
<dbReference type="GO" id="GO:0010008">
    <property type="term" value="C:endosome membrane"/>
    <property type="evidence" value="ECO:0007669"/>
    <property type="project" value="Ensembl"/>
</dbReference>
<dbReference type="Pfam" id="PF00854">
    <property type="entry name" value="PTR2"/>
    <property type="match status" value="1"/>
</dbReference>
<feature type="transmembrane region" description="Helical" evidence="8">
    <location>
        <begin position="216"/>
        <end position="235"/>
    </location>
</feature>
<feature type="transmembrane region" description="Helical" evidence="8">
    <location>
        <begin position="241"/>
        <end position="263"/>
    </location>
</feature>
<accession>A0A670HL07</accession>
<keyword evidence="5" id="KW-0571">Peptide transport</keyword>